<dbReference type="PIRSF" id="PIRSF001294">
    <property type="entry name" value="K_ATPaseA"/>
    <property type="match status" value="1"/>
</dbReference>
<reference evidence="10" key="2">
    <citation type="submission" date="2023-02" db="EMBL/GenBank/DDBJ databases">
        <authorList>
            <person name="Rayyan A."/>
            <person name="Meyer T."/>
            <person name="Kyndt J.A."/>
        </authorList>
    </citation>
    <scope>NUCLEOTIDE SEQUENCE</scope>
    <source>
        <strain evidence="10">DSM 9987</strain>
    </source>
</reference>
<keyword evidence="5 9" id="KW-0630">Potassium</keyword>
<keyword evidence="7 9" id="KW-0406">Ion transport</keyword>
<keyword evidence="8 9" id="KW-0472">Membrane</keyword>
<feature type="transmembrane region" description="Helical" evidence="9">
    <location>
        <begin position="285"/>
        <end position="304"/>
    </location>
</feature>
<keyword evidence="1 9" id="KW-0813">Transport</keyword>
<name>A0ABT5JAN1_RHOTP</name>
<evidence type="ECO:0000256" key="1">
    <source>
        <dbReference type="ARBA" id="ARBA00022448"/>
    </source>
</evidence>
<dbReference type="NCBIfam" id="TIGR00680">
    <property type="entry name" value="kdpA"/>
    <property type="match status" value="1"/>
</dbReference>
<dbReference type="Proteomes" id="UP001165652">
    <property type="component" value="Unassembled WGS sequence"/>
</dbReference>
<gene>
    <name evidence="9 10" type="primary">kdpA</name>
    <name evidence="10" type="ORF">PQJ73_11640</name>
</gene>
<comment type="similarity">
    <text evidence="9">Belongs to the KdpA family.</text>
</comment>
<comment type="caution">
    <text evidence="10">The sequence shown here is derived from an EMBL/GenBank/DDBJ whole genome shotgun (WGS) entry which is preliminary data.</text>
</comment>
<dbReference type="PANTHER" id="PTHR30607:SF2">
    <property type="entry name" value="POTASSIUM-TRANSPORTING ATPASE POTASSIUM-BINDING SUBUNIT"/>
    <property type="match status" value="1"/>
</dbReference>
<evidence type="ECO:0000256" key="2">
    <source>
        <dbReference type="ARBA" id="ARBA00022475"/>
    </source>
</evidence>
<dbReference type="HAMAP" id="MF_00275">
    <property type="entry name" value="KdpA"/>
    <property type="match status" value="1"/>
</dbReference>
<feature type="transmembrane region" description="Helical" evidence="9">
    <location>
        <begin position="176"/>
        <end position="197"/>
    </location>
</feature>
<dbReference type="PANTHER" id="PTHR30607">
    <property type="entry name" value="POTASSIUM-TRANSPORTING ATPASE A CHAIN"/>
    <property type="match status" value="1"/>
</dbReference>
<feature type="transmembrane region" description="Helical" evidence="9">
    <location>
        <begin position="64"/>
        <end position="84"/>
    </location>
</feature>
<feature type="transmembrane region" description="Helical" evidence="9">
    <location>
        <begin position="374"/>
        <end position="399"/>
    </location>
</feature>
<feature type="transmembrane region" description="Helical" evidence="9">
    <location>
        <begin position="487"/>
        <end position="508"/>
    </location>
</feature>
<comment type="function">
    <text evidence="9">Part of the high-affinity ATP-driven potassium transport (or Kdp) system, which catalyzes the hydrolysis of ATP coupled with the electrogenic transport of potassium into the cytoplasm. This subunit binds the extracellular potassium ions and delivers the ions to the membrane domain of KdpB through an intramembrane tunnel.</text>
</comment>
<keyword evidence="3 9" id="KW-0633">Potassium transport</keyword>
<evidence type="ECO:0000256" key="4">
    <source>
        <dbReference type="ARBA" id="ARBA00022692"/>
    </source>
</evidence>
<sequence length="567" mass="58522">MSPTLISDLIQIGLYLVLLTALAVPLGLYMAKVFTGEIALLGAVERAVLAPAGVPRKHEQHWTAYALSLLAFNAAGFVVLYLVLRFQDLLPLNPQGFDGVAPHLAFNTALSFVTNTNWQSYGGETTLSNLSQMAGLTTQNCVAAASGMAAAAAVARGLASRQARAIGSFWTDLVRAILYVLLPASILLALVLVWLGVPQTLDASATATTLEGAQQTIALGPVASQIAIKQLGTNGGGFFNVNSAHPFENPSALSNLLEMLAILVVPAAFCVTFGRMVGDRRQGRALFAAMGVMLVVAIAILYGAEQIGNPLQAGVVEAGAGSMEGKEVRFGVVGSALWAALTTAASNGSVNAMHDSLTPIGGLVAMLQMQLGEVVFGGVGVGLTGMLLFVILTVFLAGLMVGRTPEYLGKKIEAREVKLAALTLLIMPIGVLVLAALAVATGDAQTSIQDAGPHGLSELLYAYSSATGNNGSAFAGFNANVPWHDTWLGLAMLLGRFGTIVPILAIAGSLAGKRTTPESAGTFPTHGPLFVGLLIATILIVGALTFLPVLALGPIAEQVSILAGQTF</sequence>
<protein>
    <recommendedName>
        <fullName evidence="9">Potassium-transporting ATPase potassium-binding subunit</fullName>
    </recommendedName>
    <alternativeName>
        <fullName evidence="9">ATP phosphohydrolase [potassium-transporting] A chain</fullName>
    </alternativeName>
    <alternativeName>
        <fullName evidence="9">Potassium-binding and translocating subunit A</fullName>
    </alternativeName>
    <alternativeName>
        <fullName evidence="9">Potassium-translocating ATPase A chain</fullName>
    </alternativeName>
</protein>
<comment type="subunit">
    <text evidence="9">The system is composed of three essential subunits: KdpA, KdpB and KdpC.</text>
</comment>
<evidence type="ECO:0000256" key="6">
    <source>
        <dbReference type="ARBA" id="ARBA00022989"/>
    </source>
</evidence>
<evidence type="ECO:0000256" key="3">
    <source>
        <dbReference type="ARBA" id="ARBA00022538"/>
    </source>
</evidence>
<accession>A0ABT5JAN1</accession>
<evidence type="ECO:0000256" key="7">
    <source>
        <dbReference type="ARBA" id="ARBA00023065"/>
    </source>
</evidence>
<evidence type="ECO:0000256" key="5">
    <source>
        <dbReference type="ARBA" id="ARBA00022958"/>
    </source>
</evidence>
<keyword evidence="2 9" id="KW-1003">Cell membrane</keyword>
<dbReference type="RefSeq" id="WP_272777180.1">
    <property type="nucleotide sequence ID" value="NZ_JAQQLI010000015.1"/>
</dbReference>
<keyword evidence="6 9" id="KW-1133">Transmembrane helix</keyword>
<dbReference type="InterPro" id="IPR004623">
    <property type="entry name" value="KdpA"/>
</dbReference>
<comment type="subcellular location">
    <subcellularLocation>
        <location evidence="9">Cell membrane</location>
        <topology evidence="9">Multi-pass membrane protein</topology>
    </subcellularLocation>
</comment>
<evidence type="ECO:0000256" key="8">
    <source>
        <dbReference type="ARBA" id="ARBA00023136"/>
    </source>
</evidence>
<reference evidence="10" key="1">
    <citation type="journal article" date="2023" name="Microbiol Resour">
        <title>Genome Sequences of Rhodoplanes serenus and Two Thermotolerant Strains, Rhodoplanes tepidamans and 'Rhodoplanes cryptolactis,' Further Refine the Genus.</title>
        <authorList>
            <person name="Rayyan A.A."/>
            <person name="Kyndt J.A."/>
        </authorList>
    </citation>
    <scope>NUCLEOTIDE SEQUENCE</scope>
    <source>
        <strain evidence="10">DSM 9987</strain>
    </source>
</reference>
<evidence type="ECO:0000256" key="9">
    <source>
        <dbReference type="HAMAP-Rule" id="MF_00275"/>
    </source>
</evidence>
<dbReference type="EMBL" id="JAQQLI010000015">
    <property type="protein sequence ID" value="MDC7786334.1"/>
    <property type="molecule type" value="Genomic_DNA"/>
</dbReference>
<feature type="transmembrane region" description="Helical" evidence="9">
    <location>
        <begin position="136"/>
        <end position="155"/>
    </location>
</feature>
<feature type="transmembrane region" description="Helical" evidence="9">
    <location>
        <begin position="12"/>
        <end position="31"/>
    </location>
</feature>
<evidence type="ECO:0000313" key="10">
    <source>
        <dbReference type="EMBL" id="MDC7786334.1"/>
    </source>
</evidence>
<feature type="transmembrane region" description="Helical" evidence="9">
    <location>
        <begin position="529"/>
        <end position="552"/>
    </location>
</feature>
<keyword evidence="4 9" id="KW-0812">Transmembrane</keyword>
<organism evidence="10 11">
    <name type="scientific">Rhodoplanes tepidamans</name>
    <name type="common">Rhodoplanes cryptolactis</name>
    <dbReference type="NCBI Taxonomy" id="200616"/>
    <lineage>
        <taxon>Bacteria</taxon>
        <taxon>Pseudomonadati</taxon>
        <taxon>Pseudomonadota</taxon>
        <taxon>Alphaproteobacteria</taxon>
        <taxon>Hyphomicrobiales</taxon>
        <taxon>Nitrobacteraceae</taxon>
        <taxon>Rhodoplanes</taxon>
    </lineage>
</organism>
<feature type="transmembrane region" description="Helical" evidence="9">
    <location>
        <begin position="252"/>
        <end position="273"/>
    </location>
</feature>
<evidence type="ECO:0000313" key="11">
    <source>
        <dbReference type="Proteomes" id="UP001165652"/>
    </source>
</evidence>
<dbReference type="Pfam" id="PF03814">
    <property type="entry name" value="KdpA"/>
    <property type="match status" value="1"/>
</dbReference>
<keyword evidence="11" id="KW-1185">Reference proteome</keyword>
<feature type="transmembrane region" description="Helical" evidence="9">
    <location>
        <begin position="419"/>
        <end position="440"/>
    </location>
</feature>
<proteinExistence type="inferred from homology"/>